<dbReference type="EMBL" id="JAUJYO010000022">
    <property type="protein sequence ID" value="KAK1282342.1"/>
    <property type="molecule type" value="Genomic_DNA"/>
</dbReference>
<protein>
    <submittedName>
        <fullName evidence="1">Uncharacterized protein</fullName>
    </submittedName>
</protein>
<name>A0AAV9C0U0_ACOCL</name>
<accession>A0AAV9C0U0</accession>
<comment type="caution">
    <text evidence="1">The sequence shown here is derived from an EMBL/GenBank/DDBJ whole genome shotgun (WGS) entry which is preliminary data.</text>
</comment>
<organism evidence="1 2">
    <name type="scientific">Acorus calamus</name>
    <name type="common">Sweet flag</name>
    <dbReference type="NCBI Taxonomy" id="4465"/>
    <lineage>
        <taxon>Eukaryota</taxon>
        <taxon>Viridiplantae</taxon>
        <taxon>Streptophyta</taxon>
        <taxon>Embryophyta</taxon>
        <taxon>Tracheophyta</taxon>
        <taxon>Spermatophyta</taxon>
        <taxon>Magnoliopsida</taxon>
        <taxon>Liliopsida</taxon>
        <taxon>Acoraceae</taxon>
        <taxon>Acorus</taxon>
    </lineage>
</organism>
<evidence type="ECO:0000313" key="1">
    <source>
        <dbReference type="EMBL" id="KAK1282342.1"/>
    </source>
</evidence>
<gene>
    <name evidence="1" type="ORF">QJS10_CPB22g01317</name>
</gene>
<sequence length="70" mass="7965">MRAGTPGVPTTTEWLNDALSPGCRIGIDPENWRLKTDIGGVEGGYLNERAGSSWLWMKKWWSEQWMRGRA</sequence>
<keyword evidence="2" id="KW-1185">Reference proteome</keyword>
<dbReference type="AlphaFoldDB" id="A0AAV9C0U0"/>
<dbReference type="Proteomes" id="UP001180020">
    <property type="component" value="Unassembled WGS sequence"/>
</dbReference>
<reference evidence="1" key="2">
    <citation type="submission" date="2023-06" db="EMBL/GenBank/DDBJ databases">
        <authorList>
            <person name="Ma L."/>
            <person name="Liu K.-W."/>
            <person name="Li Z."/>
            <person name="Hsiao Y.-Y."/>
            <person name="Qi Y."/>
            <person name="Fu T."/>
            <person name="Tang G."/>
            <person name="Zhang D."/>
            <person name="Sun W.-H."/>
            <person name="Liu D.-K."/>
            <person name="Li Y."/>
            <person name="Chen G.-Z."/>
            <person name="Liu X.-D."/>
            <person name="Liao X.-Y."/>
            <person name="Jiang Y.-T."/>
            <person name="Yu X."/>
            <person name="Hao Y."/>
            <person name="Huang J."/>
            <person name="Zhao X.-W."/>
            <person name="Ke S."/>
            <person name="Chen Y.-Y."/>
            <person name="Wu W.-L."/>
            <person name="Hsu J.-L."/>
            <person name="Lin Y.-F."/>
            <person name="Huang M.-D."/>
            <person name="Li C.-Y."/>
            <person name="Huang L."/>
            <person name="Wang Z.-W."/>
            <person name="Zhao X."/>
            <person name="Zhong W.-Y."/>
            <person name="Peng D.-H."/>
            <person name="Ahmad S."/>
            <person name="Lan S."/>
            <person name="Zhang J.-S."/>
            <person name="Tsai W.-C."/>
            <person name="Van De Peer Y."/>
            <person name="Liu Z.-J."/>
        </authorList>
    </citation>
    <scope>NUCLEOTIDE SEQUENCE</scope>
    <source>
        <strain evidence="1">CP</strain>
        <tissue evidence="1">Leaves</tissue>
    </source>
</reference>
<reference evidence="1" key="1">
    <citation type="journal article" date="2023" name="Nat. Commun.">
        <title>Diploid and tetraploid genomes of Acorus and the evolution of monocots.</title>
        <authorList>
            <person name="Ma L."/>
            <person name="Liu K.W."/>
            <person name="Li Z."/>
            <person name="Hsiao Y.Y."/>
            <person name="Qi Y."/>
            <person name="Fu T."/>
            <person name="Tang G.D."/>
            <person name="Zhang D."/>
            <person name="Sun W.H."/>
            <person name="Liu D.K."/>
            <person name="Li Y."/>
            <person name="Chen G.Z."/>
            <person name="Liu X.D."/>
            <person name="Liao X.Y."/>
            <person name="Jiang Y.T."/>
            <person name="Yu X."/>
            <person name="Hao Y."/>
            <person name="Huang J."/>
            <person name="Zhao X.W."/>
            <person name="Ke S."/>
            <person name="Chen Y.Y."/>
            <person name="Wu W.L."/>
            <person name="Hsu J.L."/>
            <person name="Lin Y.F."/>
            <person name="Huang M.D."/>
            <person name="Li C.Y."/>
            <person name="Huang L."/>
            <person name="Wang Z.W."/>
            <person name="Zhao X."/>
            <person name="Zhong W.Y."/>
            <person name="Peng D.H."/>
            <person name="Ahmad S."/>
            <person name="Lan S."/>
            <person name="Zhang J.S."/>
            <person name="Tsai W.C."/>
            <person name="Van de Peer Y."/>
            <person name="Liu Z.J."/>
        </authorList>
    </citation>
    <scope>NUCLEOTIDE SEQUENCE</scope>
    <source>
        <strain evidence="1">CP</strain>
    </source>
</reference>
<evidence type="ECO:0000313" key="2">
    <source>
        <dbReference type="Proteomes" id="UP001180020"/>
    </source>
</evidence>
<proteinExistence type="predicted"/>